<proteinExistence type="inferred from homology"/>
<evidence type="ECO:0000313" key="6">
    <source>
        <dbReference type="Proteomes" id="UP000002358"/>
    </source>
</evidence>
<protein>
    <recommendedName>
        <fullName evidence="2">palmitoyl-protein hydrolase</fullName>
        <ecNumber evidence="2">3.1.2.22</ecNumber>
    </recommendedName>
</protein>
<accession>A0A7M7QZ59</accession>
<dbReference type="Pfam" id="PF02230">
    <property type="entry name" value="Abhydrolase_2"/>
    <property type="match status" value="1"/>
</dbReference>
<dbReference type="InParanoid" id="A0A7M7QZ59"/>
<organism evidence="5 6">
    <name type="scientific">Nasonia vitripennis</name>
    <name type="common">Parasitic wasp</name>
    <dbReference type="NCBI Taxonomy" id="7425"/>
    <lineage>
        <taxon>Eukaryota</taxon>
        <taxon>Metazoa</taxon>
        <taxon>Ecdysozoa</taxon>
        <taxon>Arthropoda</taxon>
        <taxon>Hexapoda</taxon>
        <taxon>Insecta</taxon>
        <taxon>Pterygota</taxon>
        <taxon>Neoptera</taxon>
        <taxon>Endopterygota</taxon>
        <taxon>Hymenoptera</taxon>
        <taxon>Apocrita</taxon>
        <taxon>Proctotrupomorpha</taxon>
        <taxon>Chalcidoidea</taxon>
        <taxon>Pteromalidae</taxon>
        <taxon>Pteromalinae</taxon>
        <taxon>Nasonia</taxon>
    </lineage>
</organism>
<comment type="similarity">
    <text evidence="1">Belongs to the AB hydrolase superfamily. AB hydrolase 2 family.</text>
</comment>
<dbReference type="InterPro" id="IPR003140">
    <property type="entry name" value="PLipase/COase/thioEstase"/>
</dbReference>
<dbReference type="GO" id="GO:0052689">
    <property type="term" value="F:carboxylic ester hydrolase activity"/>
    <property type="evidence" value="ECO:0007669"/>
    <property type="project" value="TreeGrafter"/>
</dbReference>
<gene>
    <name evidence="5" type="primary">100116325</name>
</gene>
<dbReference type="FunCoup" id="A0A7M7QZ59">
    <property type="interactions" value="469"/>
</dbReference>
<dbReference type="GO" id="GO:0008474">
    <property type="term" value="F:palmitoyl-(protein) hydrolase activity"/>
    <property type="evidence" value="ECO:0007669"/>
    <property type="project" value="UniProtKB-EC"/>
</dbReference>
<keyword evidence="3" id="KW-0378">Hydrolase</keyword>
<dbReference type="OrthoDB" id="2418081at2759"/>
<dbReference type="AlphaFoldDB" id="A0A7M7QZ59"/>
<dbReference type="KEGG" id="nvi:100116325"/>
<dbReference type="OMA" id="LEYPHIK"/>
<dbReference type="Proteomes" id="UP000002358">
    <property type="component" value="Chromosome 4"/>
</dbReference>
<feature type="domain" description="Phospholipase/carboxylesterase/thioesterase" evidence="4">
    <location>
        <begin position="23"/>
        <end position="231"/>
    </location>
</feature>
<dbReference type="EnsemblMetazoa" id="XM_032599948">
    <property type="protein sequence ID" value="XP_032455839"/>
    <property type="gene ID" value="LOC100116325"/>
</dbReference>
<evidence type="ECO:0000256" key="2">
    <source>
        <dbReference type="ARBA" id="ARBA00012423"/>
    </source>
</evidence>
<name>A0A7M7QZ59_NASVI</name>
<dbReference type="SMR" id="A0A7M7QZ59"/>
<sequence>MLPSAINISFSNVVKPTDGLAGHTATLFLFHGSGGNGEDFKQWLDILNKQELSFRHIKIVYPTAPIQPYTPNGRMPSNVWFDRKAIAISVPECKHSIDIICNKASELIHREVARGIPMNRIVIGGFSMGGCLAMQLAYRFKRSLAGCVAMSSFLNDESNVYKSLKSDNPDDLPELLQFHGVSDNIVPLEWGKRTFRTLKDCGVKGTFVKLDATDHELVQCELNYFKDWLLKVLPENYTKPPDQSGFSLVKRL</sequence>
<reference evidence="5" key="1">
    <citation type="submission" date="2021-01" db="UniProtKB">
        <authorList>
            <consortium name="EnsemblMetazoa"/>
        </authorList>
    </citation>
    <scope>IDENTIFICATION</scope>
</reference>
<evidence type="ECO:0000259" key="4">
    <source>
        <dbReference type="Pfam" id="PF02230"/>
    </source>
</evidence>
<dbReference type="PANTHER" id="PTHR10655:SF17">
    <property type="entry name" value="LYSOPHOSPHOLIPASE-LIKE PROTEIN 1"/>
    <property type="match status" value="1"/>
</dbReference>
<dbReference type="EnsemblMetazoa" id="XM_016988053">
    <property type="protein sequence ID" value="XP_016843542"/>
    <property type="gene ID" value="LOC100116325"/>
</dbReference>
<evidence type="ECO:0000256" key="3">
    <source>
        <dbReference type="ARBA" id="ARBA00022801"/>
    </source>
</evidence>
<dbReference type="PANTHER" id="PTHR10655">
    <property type="entry name" value="LYSOPHOSPHOLIPASE-RELATED"/>
    <property type="match status" value="1"/>
</dbReference>
<dbReference type="EnsemblMetazoa" id="XM_032599949">
    <property type="protein sequence ID" value="XP_032455840"/>
    <property type="gene ID" value="LOC100116325"/>
</dbReference>
<evidence type="ECO:0000313" key="5">
    <source>
        <dbReference type="EnsemblMetazoa" id="XP_032455840"/>
    </source>
</evidence>
<dbReference type="EnsemblMetazoa" id="XM_032599950">
    <property type="protein sequence ID" value="XP_032455841"/>
    <property type="gene ID" value="LOC100116325"/>
</dbReference>
<dbReference type="InterPro" id="IPR029058">
    <property type="entry name" value="AB_hydrolase_fold"/>
</dbReference>
<evidence type="ECO:0000256" key="1">
    <source>
        <dbReference type="ARBA" id="ARBA00006499"/>
    </source>
</evidence>
<dbReference type="Gene3D" id="3.40.50.1820">
    <property type="entry name" value="alpha/beta hydrolase"/>
    <property type="match status" value="1"/>
</dbReference>
<dbReference type="SUPFAM" id="SSF53474">
    <property type="entry name" value="alpha/beta-Hydrolases"/>
    <property type="match status" value="1"/>
</dbReference>
<dbReference type="EC" id="3.1.2.22" evidence="2"/>
<keyword evidence="6" id="KW-1185">Reference proteome</keyword>
<dbReference type="InterPro" id="IPR050565">
    <property type="entry name" value="LYPA1-2/EST-like"/>
</dbReference>
<dbReference type="GO" id="GO:0005737">
    <property type="term" value="C:cytoplasm"/>
    <property type="evidence" value="ECO:0007669"/>
    <property type="project" value="TreeGrafter"/>
</dbReference>